<dbReference type="EMBL" id="BANR01000004">
    <property type="protein sequence ID" value="GAC47855.1"/>
    <property type="molecule type" value="Genomic_DNA"/>
</dbReference>
<protein>
    <recommendedName>
        <fullName evidence="1">Serine aminopeptidase S33 domain-containing protein</fullName>
    </recommendedName>
</protein>
<dbReference type="InterPro" id="IPR017208">
    <property type="entry name" value="UCP037442_abhydr"/>
</dbReference>
<dbReference type="RefSeq" id="WP_005172007.1">
    <property type="nucleotide sequence ID" value="NZ_BANR01000004.1"/>
</dbReference>
<accession>L7KG41</accession>
<keyword evidence="3" id="KW-1185">Reference proteome</keyword>
<feature type="domain" description="Serine aminopeptidase S33" evidence="1">
    <location>
        <begin position="44"/>
        <end position="164"/>
    </location>
</feature>
<dbReference type="PIRSF" id="PIRSF037442">
    <property type="entry name" value="UCP037442_abhydr"/>
    <property type="match status" value="1"/>
</dbReference>
<organism evidence="2 3">
    <name type="scientific">Gordonia aichiensis NBRC 108223</name>
    <dbReference type="NCBI Taxonomy" id="1220583"/>
    <lineage>
        <taxon>Bacteria</taxon>
        <taxon>Bacillati</taxon>
        <taxon>Actinomycetota</taxon>
        <taxon>Actinomycetes</taxon>
        <taxon>Mycobacteriales</taxon>
        <taxon>Gordoniaceae</taxon>
        <taxon>Gordonia</taxon>
    </lineage>
</organism>
<evidence type="ECO:0000313" key="2">
    <source>
        <dbReference type="EMBL" id="GAC47855.1"/>
    </source>
</evidence>
<proteinExistence type="predicted"/>
<evidence type="ECO:0000259" key="1">
    <source>
        <dbReference type="Pfam" id="PF12146"/>
    </source>
</evidence>
<name>L7KG41_9ACTN</name>
<reference evidence="2 3" key="1">
    <citation type="submission" date="2012-12" db="EMBL/GenBank/DDBJ databases">
        <title>Whole genome shotgun sequence of Gordonia aichiensis NBRC 108223.</title>
        <authorList>
            <person name="Isaki-Nakamura S."/>
            <person name="Hosoyama A."/>
            <person name="Tsuchikane K."/>
            <person name="Ando Y."/>
            <person name="Baba S."/>
            <person name="Ohji S."/>
            <person name="Hamada M."/>
            <person name="Tamura T."/>
            <person name="Yamazoe A."/>
            <person name="Yamazaki S."/>
            <person name="Fujita N."/>
        </authorList>
    </citation>
    <scope>NUCLEOTIDE SEQUENCE [LARGE SCALE GENOMIC DNA]</scope>
    <source>
        <strain evidence="2 3">NBRC 108223</strain>
    </source>
</reference>
<sequence length="297" mass="31844">MTANAVDFSVPQRAPDVVDDMVLADGTRTPVRIFRAETDAAGPLVVLFPGLGTPASYFDLFATRCAAAGVSVACADLRGQGASRPRPSRSSTFGQQQMVVDDVPSAITVARRHIPEGALFLAGHSMGGHIVSLYAARQARLGADDAHRLRGLILIASGVPFHKLYHGGSGLRASLGPLAMHRISRAVGFWPGTVVEGYGRQSRVLIRDWTYLNRHGRFSPRGADIDYESAFAEIDIPVLAVTIAADSDAPPPVMGALTAKFSHGAVDHRHIGAPLGHNRWARDRAVPQLVTEWLHEL</sequence>
<dbReference type="InterPro" id="IPR022742">
    <property type="entry name" value="Hydrolase_4"/>
</dbReference>
<dbReference type="Pfam" id="PF12146">
    <property type="entry name" value="Hydrolase_4"/>
    <property type="match status" value="1"/>
</dbReference>
<dbReference type="Proteomes" id="UP000010988">
    <property type="component" value="Unassembled WGS sequence"/>
</dbReference>
<gene>
    <name evidence="2" type="ORF">GOACH_04_02520</name>
</gene>
<dbReference type="eggNOG" id="COG4757">
    <property type="taxonomic scope" value="Bacteria"/>
</dbReference>
<dbReference type="InterPro" id="IPR029058">
    <property type="entry name" value="AB_hydrolase_fold"/>
</dbReference>
<dbReference type="AlphaFoldDB" id="L7KG41"/>
<dbReference type="Gene3D" id="3.40.50.1820">
    <property type="entry name" value="alpha/beta hydrolase"/>
    <property type="match status" value="1"/>
</dbReference>
<dbReference type="SUPFAM" id="SSF53474">
    <property type="entry name" value="alpha/beta-Hydrolases"/>
    <property type="match status" value="1"/>
</dbReference>
<dbReference type="STRING" id="1220583.GOACH_04_02520"/>
<comment type="caution">
    <text evidence="2">The sequence shown here is derived from an EMBL/GenBank/DDBJ whole genome shotgun (WGS) entry which is preliminary data.</text>
</comment>
<evidence type="ECO:0000313" key="3">
    <source>
        <dbReference type="Proteomes" id="UP000010988"/>
    </source>
</evidence>